<dbReference type="RefSeq" id="WP_192359043.1">
    <property type="nucleotide sequence ID" value="NZ_CP119182.1"/>
</dbReference>
<dbReference type="GeneID" id="79929225"/>
<evidence type="ECO:0000313" key="2">
    <source>
        <dbReference type="Proteomes" id="UP000661025"/>
    </source>
</evidence>
<gene>
    <name evidence="1" type="ORF">IHE70_01615</name>
</gene>
<dbReference type="AlphaFoldDB" id="A0A927QHI8"/>
<dbReference type="EMBL" id="JACYXT010000001">
    <property type="protein sequence ID" value="MBD9721962.1"/>
    <property type="molecule type" value="Genomic_DNA"/>
</dbReference>
<organism evidence="1 2">
    <name type="scientific">Streptomyces caniscabiei</name>
    <dbReference type="NCBI Taxonomy" id="2746961"/>
    <lineage>
        <taxon>Bacteria</taxon>
        <taxon>Bacillati</taxon>
        <taxon>Actinomycetota</taxon>
        <taxon>Actinomycetes</taxon>
        <taxon>Kitasatosporales</taxon>
        <taxon>Streptomycetaceae</taxon>
        <taxon>Streptomyces</taxon>
    </lineage>
</organism>
<sequence length="65" mass="7102">MIDLNDYRVTADEPSADAPIVALVCGICSQMSGRGDVRWYEPGYSPTIPELVADAEQHETKGHKP</sequence>
<comment type="caution">
    <text evidence="1">The sequence shown here is derived from an EMBL/GenBank/DDBJ whole genome shotgun (WGS) entry which is preliminary data.</text>
</comment>
<reference evidence="1" key="1">
    <citation type="submission" date="2020-09" db="EMBL/GenBank/DDBJ databases">
        <title>Streptomyces canutascabiei sp. nov., which causes potato common scab and is distributed across the world.</title>
        <authorList>
            <person name="Nguyen H.P."/>
            <person name="Weisberg A.J."/>
            <person name="Chang J.H."/>
            <person name="Clarke C.R."/>
        </authorList>
    </citation>
    <scope>NUCLEOTIDE SEQUENCE</scope>
    <source>
        <strain evidence="1">ID-01-6.2a</strain>
    </source>
</reference>
<protein>
    <submittedName>
        <fullName evidence="1">Uncharacterized protein</fullName>
    </submittedName>
</protein>
<evidence type="ECO:0000313" key="1">
    <source>
        <dbReference type="EMBL" id="MBD9721962.1"/>
    </source>
</evidence>
<accession>A0A927QHI8</accession>
<proteinExistence type="predicted"/>
<dbReference type="Proteomes" id="UP000661025">
    <property type="component" value="Unassembled WGS sequence"/>
</dbReference>
<name>A0A927QHI8_9ACTN</name>